<gene>
    <name evidence="1" type="ORF">LGLO00237_LOCUS28824</name>
</gene>
<proteinExistence type="predicted"/>
<accession>A0A7S3ZAC5</accession>
<organism evidence="1">
    <name type="scientific">Lotharella globosa</name>
    <dbReference type="NCBI Taxonomy" id="91324"/>
    <lineage>
        <taxon>Eukaryota</taxon>
        <taxon>Sar</taxon>
        <taxon>Rhizaria</taxon>
        <taxon>Cercozoa</taxon>
        <taxon>Chlorarachniophyceae</taxon>
        <taxon>Lotharella</taxon>
    </lineage>
</organism>
<evidence type="ECO:0000313" key="1">
    <source>
        <dbReference type="EMBL" id="CAE0677045.1"/>
    </source>
</evidence>
<dbReference type="EMBL" id="HBIV01040721">
    <property type="protein sequence ID" value="CAE0677045.1"/>
    <property type="molecule type" value="Transcribed_RNA"/>
</dbReference>
<protein>
    <submittedName>
        <fullName evidence="1">Uncharacterized protein</fullName>
    </submittedName>
</protein>
<reference evidence="1" key="1">
    <citation type="submission" date="2021-01" db="EMBL/GenBank/DDBJ databases">
        <authorList>
            <person name="Corre E."/>
            <person name="Pelletier E."/>
            <person name="Niang G."/>
            <person name="Scheremetjew M."/>
            <person name="Finn R."/>
            <person name="Kale V."/>
            <person name="Holt S."/>
            <person name="Cochrane G."/>
            <person name="Meng A."/>
            <person name="Brown T."/>
            <person name="Cohen L."/>
        </authorList>
    </citation>
    <scope>NUCLEOTIDE SEQUENCE</scope>
    <source>
        <strain evidence="1">CCCM811</strain>
    </source>
</reference>
<name>A0A7S3ZAC5_9EUKA</name>
<sequence>MIALRVPVIRRASSGVRTLTMSVLHNRSTRGGTMTGSENETPGEHPVEMIAKEDETIVGMNISHLHRAENLTVDQMGETCGENAAMRSVAEEEEAEEPTIAGPRVGCCIVHPLIASRRLAPDVRKVALHASRDHWISGGVSSTVSQSIC</sequence>
<dbReference type="AlphaFoldDB" id="A0A7S3ZAC5"/>